<protein>
    <submittedName>
        <fullName evidence="1">Uncharacterized protein</fullName>
    </submittedName>
</protein>
<evidence type="ECO:0000313" key="2">
    <source>
        <dbReference type="Proteomes" id="UP000735302"/>
    </source>
</evidence>
<organism evidence="1 2">
    <name type="scientific">Plakobranchus ocellatus</name>
    <dbReference type="NCBI Taxonomy" id="259542"/>
    <lineage>
        <taxon>Eukaryota</taxon>
        <taxon>Metazoa</taxon>
        <taxon>Spiralia</taxon>
        <taxon>Lophotrochozoa</taxon>
        <taxon>Mollusca</taxon>
        <taxon>Gastropoda</taxon>
        <taxon>Heterobranchia</taxon>
        <taxon>Euthyneura</taxon>
        <taxon>Panpulmonata</taxon>
        <taxon>Sacoglossa</taxon>
        <taxon>Placobranchoidea</taxon>
        <taxon>Plakobranchidae</taxon>
        <taxon>Plakobranchus</taxon>
    </lineage>
</organism>
<keyword evidence="2" id="KW-1185">Reference proteome</keyword>
<dbReference type="AlphaFoldDB" id="A0AAV4AHT2"/>
<accession>A0AAV4AHT2</accession>
<dbReference type="EMBL" id="BLXT01003924">
    <property type="protein sequence ID" value="GFO07881.1"/>
    <property type="molecule type" value="Genomic_DNA"/>
</dbReference>
<dbReference type="Proteomes" id="UP000735302">
    <property type="component" value="Unassembled WGS sequence"/>
</dbReference>
<proteinExistence type="predicted"/>
<evidence type="ECO:0000313" key="1">
    <source>
        <dbReference type="EMBL" id="GFO07881.1"/>
    </source>
</evidence>
<name>A0AAV4AHT2_9GAST</name>
<sequence>MASQMASGMHNVFTSPQVRRPQVDHCPLSQQRSVVDPYLQAALTSQPTLLDQSLAHHSTFSTAYLLAFWISYRGTVTTGSRGCTESITDRALACVYFAVDHIGFAYGLIGISPPPCRHLPGCDALSALYT</sequence>
<gene>
    <name evidence="1" type="ORF">PoB_003438600</name>
</gene>
<comment type="caution">
    <text evidence="1">The sequence shown here is derived from an EMBL/GenBank/DDBJ whole genome shotgun (WGS) entry which is preliminary data.</text>
</comment>
<reference evidence="1 2" key="1">
    <citation type="journal article" date="2021" name="Elife">
        <title>Chloroplast acquisition without the gene transfer in kleptoplastic sea slugs, Plakobranchus ocellatus.</title>
        <authorList>
            <person name="Maeda T."/>
            <person name="Takahashi S."/>
            <person name="Yoshida T."/>
            <person name="Shimamura S."/>
            <person name="Takaki Y."/>
            <person name="Nagai Y."/>
            <person name="Toyoda A."/>
            <person name="Suzuki Y."/>
            <person name="Arimoto A."/>
            <person name="Ishii H."/>
            <person name="Satoh N."/>
            <person name="Nishiyama T."/>
            <person name="Hasebe M."/>
            <person name="Maruyama T."/>
            <person name="Minagawa J."/>
            <person name="Obokata J."/>
            <person name="Shigenobu S."/>
        </authorList>
    </citation>
    <scope>NUCLEOTIDE SEQUENCE [LARGE SCALE GENOMIC DNA]</scope>
</reference>